<dbReference type="Pfam" id="PF13442">
    <property type="entry name" value="Cytochrome_CBB3"/>
    <property type="match status" value="1"/>
</dbReference>
<evidence type="ECO:0000256" key="2">
    <source>
        <dbReference type="ARBA" id="ARBA00022723"/>
    </source>
</evidence>
<reference evidence="7 8" key="1">
    <citation type="submission" date="2015-04" db="EMBL/GenBank/DDBJ databases">
        <title>Complete Sequence for the Genome of the Thioalkalivibrio versutus D301.</title>
        <authorList>
            <person name="Mu T."/>
            <person name="Zhou J."/>
            <person name="Xu X."/>
        </authorList>
    </citation>
    <scope>NUCLEOTIDE SEQUENCE [LARGE SCALE GENOMIC DNA]</scope>
    <source>
        <strain evidence="7 8">D301</strain>
    </source>
</reference>
<gene>
    <name evidence="7" type="ORF">TVD_02035</name>
</gene>
<accession>A0A0G3G5U2</accession>
<dbReference type="PATRIC" id="fig|106634.4.peg.413"/>
<dbReference type="PANTHER" id="PTHR35008">
    <property type="entry name" value="BLL4482 PROTEIN-RELATED"/>
    <property type="match status" value="1"/>
</dbReference>
<dbReference type="Gene3D" id="1.10.760.10">
    <property type="entry name" value="Cytochrome c-like domain"/>
    <property type="match status" value="2"/>
</dbReference>
<dbReference type="InterPro" id="IPR051459">
    <property type="entry name" value="Cytochrome_c-type_DH"/>
</dbReference>
<dbReference type="RefSeq" id="WP_047250687.1">
    <property type="nucleotide sequence ID" value="NZ_CP011367.1"/>
</dbReference>
<keyword evidence="2 4" id="KW-0479">Metal-binding</keyword>
<feature type="chain" id="PRO_5002553754" evidence="5">
    <location>
        <begin position="23"/>
        <end position="333"/>
    </location>
</feature>
<dbReference type="Pfam" id="PF21342">
    <property type="entry name" value="SoxA-TsdA_cyt-c"/>
    <property type="match status" value="1"/>
</dbReference>
<dbReference type="OrthoDB" id="9779283at2"/>
<evidence type="ECO:0000313" key="7">
    <source>
        <dbReference type="EMBL" id="AKJ94226.1"/>
    </source>
</evidence>
<keyword evidence="3 4" id="KW-0408">Iron</keyword>
<evidence type="ECO:0000313" key="8">
    <source>
        <dbReference type="Proteomes" id="UP000064201"/>
    </source>
</evidence>
<dbReference type="EMBL" id="CP011367">
    <property type="protein sequence ID" value="AKJ94226.1"/>
    <property type="molecule type" value="Genomic_DNA"/>
</dbReference>
<dbReference type="KEGG" id="tvr:TVD_02035"/>
<protein>
    <submittedName>
        <fullName evidence="7">Cytochrome C</fullName>
    </submittedName>
</protein>
<feature type="signal peptide" evidence="5">
    <location>
        <begin position="1"/>
        <end position="22"/>
    </location>
</feature>
<feature type="domain" description="Cytochrome c" evidence="6">
    <location>
        <begin position="76"/>
        <end position="164"/>
    </location>
</feature>
<evidence type="ECO:0000256" key="3">
    <source>
        <dbReference type="ARBA" id="ARBA00023004"/>
    </source>
</evidence>
<dbReference type="STRING" id="106634.TVD_02035"/>
<dbReference type="GO" id="GO:0009055">
    <property type="term" value="F:electron transfer activity"/>
    <property type="evidence" value="ECO:0007669"/>
    <property type="project" value="InterPro"/>
</dbReference>
<dbReference type="InterPro" id="IPR036909">
    <property type="entry name" value="Cyt_c-like_dom_sf"/>
</dbReference>
<name>A0A0G3G5U2_9GAMM</name>
<evidence type="ECO:0000256" key="1">
    <source>
        <dbReference type="ARBA" id="ARBA00022617"/>
    </source>
</evidence>
<dbReference type="AlphaFoldDB" id="A0A0G3G5U2"/>
<proteinExistence type="predicted"/>
<feature type="domain" description="Cytochrome c" evidence="6">
    <location>
        <begin position="187"/>
        <end position="272"/>
    </location>
</feature>
<sequence>MKIRKLTLTTGAAVLLAGAASAAWDEYKPLFALGYAEPEEDQLVHIPPTLQDLEDAAMSPELKDVVRRGHDLFVDTQQLRGQHVFNDMNCASCHMDAGRQPFSAALWPAAITLPDYRGKNWQVNSLEERVVGCFTYSMNGNPPEYGSDTMLAITTYMQWLAKGAPVYPDQEIYGRGYGSVAEPEQEPNYERGKAVYAQSCAICHAEDGQGLKQDGQVVFPPLWGDGSYNWGAGMSRINTSAAFIKHNMPLGQPNSLSDQEAWDVAFYMNSHERPQDPRYTGDVHETREKHANFHGRTLYGTVREVDGHLLGDHDNTGEKDFLRPEILRSRTFD</sequence>
<keyword evidence="8" id="KW-1185">Reference proteome</keyword>
<evidence type="ECO:0000256" key="5">
    <source>
        <dbReference type="SAM" id="SignalP"/>
    </source>
</evidence>
<evidence type="ECO:0000256" key="4">
    <source>
        <dbReference type="PROSITE-ProRule" id="PRU00433"/>
    </source>
</evidence>
<organism evidence="7 8">
    <name type="scientific">Thioalkalivibrio versutus</name>
    <dbReference type="NCBI Taxonomy" id="106634"/>
    <lineage>
        <taxon>Bacteria</taxon>
        <taxon>Pseudomonadati</taxon>
        <taxon>Pseudomonadota</taxon>
        <taxon>Gammaproteobacteria</taxon>
        <taxon>Chromatiales</taxon>
        <taxon>Ectothiorhodospiraceae</taxon>
        <taxon>Thioalkalivibrio</taxon>
    </lineage>
</organism>
<dbReference type="GO" id="GO:0020037">
    <property type="term" value="F:heme binding"/>
    <property type="evidence" value="ECO:0007669"/>
    <property type="project" value="InterPro"/>
</dbReference>
<evidence type="ECO:0000259" key="6">
    <source>
        <dbReference type="PROSITE" id="PS51007"/>
    </source>
</evidence>
<dbReference type="PROSITE" id="PS51007">
    <property type="entry name" value="CYTC"/>
    <property type="match status" value="2"/>
</dbReference>
<dbReference type="InterPro" id="IPR009056">
    <property type="entry name" value="Cyt_c-like_dom"/>
</dbReference>
<dbReference type="PANTHER" id="PTHR35008:SF9">
    <property type="entry name" value="CYTOCHROME C DOMAIN-CONTAINING PROTEIN"/>
    <property type="match status" value="1"/>
</dbReference>
<dbReference type="GO" id="GO:0046872">
    <property type="term" value="F:metal ion binding"/>
    <property type="evidence" value="ECO:0007669"/>
    <property type="project" value="UniProtKB-KW"/>
</dbReference>
<keyword evidence="5" id="KW-0732">Signal</keyword>
<keyword evidence="1 4" id="KW-0349">Heme</keyword>
<dbReference type="Proteomes" id="UP000064201">
    <property type="component" value="Chromosome"/>
</dbReference>
<dbReference type="SUPFAM" id="SSF46626">
    <property type="entry name" value="Cytochrome c"/>
    <property type="match status" value="2"/>
</dbReference>